<evidence type="ECO:0000256" key="9">
    <source>
        <dbReference type="ARBA" id="ARBA00023239"/>
    </source>
</evidence>
<dbReference type="GO" id="GO:0003941">
    <property type="term" value="F:L-serine ammonia-lyase activity"/>
    <property type="evidence" value="ECO:0007669"/>
    <property type="project" value="UniProtKB-UniRule"/>
</dbReference>
<evidence type="ECO:0000256" key="4">
    <source>
        <dbReference type="ARBA" id="ARBA00022432"/>
    </source>
</evidence>
<keyword evidence="9 11" id="KW-0456">Lyase</keyword>
<dbReference type="GO" id="GO:0046872">
    <property type="term" value="F:metal ion binding"/>
    <property type="evidence" value="ECO:0007669"/>
    <property type="project" value="UniProtKB-KW"/>
</dbReference>
<accession>A0A081C8D2</accession>
<comment type="similarity">
    <text evidence="3 11">Belongs to the iron-sulfur dependent L-serine dehydratase family.</text>
</comment>
<dbReference type="SUPFAM" id="SSF143548">
    <property type="entry name" value="Serine metabolism enzymes domain"/>
    <property type="match status" value="1"/>
</dbReference>
<name>A0A081C8D2_VECG1</name>
<evidence type="ECO:0000313" key="14">
    <source>
        <dbReference type="EMBL" id="GAK60837.1"/>
    </source>
</evidence>
<dbReference type="AlphaFoldDB" id="A0A081C8D2"/>
<dbReference type="InterPro" id="IPR029009">
    <property type="entry name" value="ASB_dom_sf"/>
</dbReference>
<dbReference type="PANTHER" id="PTHR30182:SF1">
    <property type="entry name" value="L-SERINE DEHYDRATASE 1"/>
    <property type="match status" value="1"/>
</dbReference>
<keyword evidence="8 11" id="KW-0411">Iron-sulfur</keyword>
<organism evidence="14">
    <name type="scientific">Vecturithrix granuli</name>
    <dbReference type="NCBI Taxonomy" id="1499967"/>
    <lineage>
        <taxon>Bacteria</taxon>
        <taxon>Candidatus Moduliflexota</taxon>
        <taxon>Candidatus Vecturitrichia</taxon>
        <taxon>Candidatus Vecturitrichales</taxon>
        <taxon>Candidatus Vecturitrichaceae</taxon>
        <taxon>Candidatus Vecturithrix</taxon>
    </lineage>
</organism>
<feature type="domain" description="Serine dehydratase-like alpha subunit" evidence="12">
    <location>
        <begin position="151"/>
        <end position="392"/>
    </location>
</feature>
<dbReference type="STRING" id="1499967.U27_00735"/>
<dbReference type="GO" id="GO:0051539">
    <property type="term" value="F:4 iron, 4 sulfur cluster binding"/>
    <property type="evidence" value="ECO:0007669"/>
    <property type="project" value="UniProtKB-UniRule"/>
</dbReference>
<evidence type="ECO:0000256" key="1">
    <source>
        <dbReference type="ARBA" id="ARBA00001966"/>
    </source>
</evidence>
<keyword evidence="4 11" id="KW-0312">Gluconeogenesis</keyword>
<dbReference type="Pfam" id="PF03315">
    <property type="entry name" value="SDH_beta"/>
    <property type="match status" value="1"/>
</dbReference>
<dbReference type="HOGENOM" id="CLU_022305_0_1_0"/>
<dbReference type="PANTHER" id="PTHR30182">
    <property type="entry name" value="L-SERINE DEHYDRATASE"/>
    <property type="match status" value="1"/>
</dbReference>
<dbReference type="GO" id="GO:0006094">
    <property type="term" value="P:gluconeogenesis"/>
    <property type="evidence" value="ECO:0007669"/>
    <property type="project" value="UniProtKB-KW"/>
</dbReference>
<dbReference type="eggNOG" id="COG1760">
    <property type="taxonomic scope" value="Bacteria"/>
</dbReference>
<reference evidence="14" key="1">
    <citation type="journal article" date="2015" name="PeerJ">
        <title>First genomic representation of candidate bacterial phylum KSB3 points to enhanced environmental sensing as a trigger of wastewater bulking.</title>
        <authorList>
            <person name="Sekiguchi Y."/>
            <person name="Ohashi A."/>
            <person name="Parks D.H."/>
            <person name="Yamauchi T."/>
            <person name="Tyson G.W."/>
            <person name="Hugenholtz P."/>
        </authorList>
    </citation>
    <scope>NUCLEOTIDE SEQUENCE [LARGE SCALE GENOMIC DNA]</scope>
</reference>
<evidence type="ECO:0000313" key="15">
    <source>
        <dbReference type="Proteomes" id="UP000030661"/>
    </source>
</evidence>
<gene>
    <name evidence="14" type="ORF">U27_00735</name>
</gene>
<dbReference type="Gene3D" id="3.30.1330.90">
    <property type="entry name" value="D-3-phosphoglycerate dehydrogenase, domain 3"/>
    <property type="match status" value="1"/>
</dbReference>
<proteinExistence type="inferred from homology"/>
<dbReference type="InterPro" id="IPR004644">
    <property type="entry name" value="Fe-S_L-Ser_mono"/>
</dbReference>
<keyword evidence="6 11" id="KW-0479">Metal-binding</keyword>
<keyword evidence="7 11" id="KW-0408">Iron</keyword>
<comment type="cofactor">
    <cofactor evidence="1 11">
        <name>[4Fe-4S] cluster</name>
        <dbReference type="ChEBI" id="CHEBI:49883"/>
    </cofactor>
</comment>
<evidence type="ECO:0000256" key="10">
    <source>
        <dbReference type="ARBA" id="ARBA00049406"/>
    </source>
</evidence>
<evidence type="ECO:0000256" key="2">
    <source>
        <dbReference type="ARBA" id="ARBA00004742"/>
    </source>
</evidence>
<evidence type="ECO:0000256" key="7">
    <source>
        <dbReference type="ARBA" id="ARBA00023004"/>
    </source>
</evidence>
<dbReference type="InterPro" id="IPR051318">
    <property type="entry name" value="Fe-S_L-Ser"/>
</dbReference>
<feature type="domain" description="Serine dehydratase beta chain" evidence="13">
    <location>
        <begin position="3"/>
        <end position="67"/>
    </location>
</feature>
<evidence type="ECO:0000259" key="13">
    <source>
        <dbReference type="Pfam" id="PF03315"/>
    </source>
</evidence>
<evidence type="ECO:0000256" key="6">
    <source>
        <dbReference type="ARBA" id="ARBA00022723"/>
    </source>
</evidence>
<evidence type="ECO:0000259" key="12">
    <source>
        <dbReference type="Pfam" id="PF03313"/>
    </source>
</evidence>
<evidence type="ECO:0000256" key="5">
    <source>
        <dbReference type="ARBA" id="ARBA00022485"/>
    </source>
</evidence>
<keyword evidence="15" id="KW-1185">Reference proteome</keyword>
<keyword evidence="5 11" id="KW-0004">4Fe-4S</keyword>
<dbReference type="Pfam" id="PF03313">
    <property type="entry name" value="SDH_alpha"/>
    <property type="match status" value="1"/>
</dbReference>
<dbReference type="InterPro" id="IPR005130">
    <property type="entry name" value="Ser_deHydtase-like_asu"/>
</dbReference>
<sequence>MESLQELYRIGMGPSSSHTMGPRRAATLFAERCKEAAKYRVTLYGSLAATGRGHLTHAAVTQPLALKPVEIIERADITPDFHPNGMLFEALSALGNVQASWRVYSVGGGALREEGQPEPPAVYPLANMRELIRWADDSGNPLWMYVQECEGESLWEHFSRIWQAMKAAIRRGLDEEGVLPGGLKLRRKASQIYQQAQQLSAAVQRTGFLTAYALAVAEENAAGGIVVTAPTCGSSGVLPAVLYYLQQRNDYTNQRIYRALATAGLVGNLVKKNASISGAEVGCQGEVGTACAMAAAAAAQLLGASPHQIEYAAEMGLEHHLGLTCDPVAGLVQIPCIERNAMAAARALDCAEYALLSDGRHLISFDQVAAAMRQTGHDLPGLYRETSTGGLAVAYNGGSSVEIVENYKD</sequence>
<dbReference type="EC" id="4.3.1.17" evidence="11"/>
<dbReference type="NCBIfam" id="TIGR00720">
    <property type="entry name" value="sda_mono"/>
    <property type="match status" value="1"/>
</dbReference>
<comment type="pathway">
    <text evidence="2">Carbohydrate biosynthesis; gluconeogenesis.</text>
</comment>
<dbReference type="Proteomes" id="UP000030661">
    <property type="component" value="Unassembled WGS sequence"/>
</dbReference>
<evidence type="ECO:0000256" key="8">
    <source>
        <dbReference type="ARBA" id="ARBA00023014"/>
    </source>
</evidence>
<evidence type="ECO:0000256" key="3">
    <source>
        <dbReference type="ARBA" id="ARBA00008636"/>
    </source>
</evidence>
<dbReference type="InterPro" id="IPR005131">
    <property type="entry name" value="Ser_deHydtase_bsu"/>
</dbReference>
<comment type="catalytic activity">
    <reaction evidence="10 11">
        <text>L-serine = pyruvate + NH4(+)</text>
        <dbReference type="Rhea" id="RHEA:19169"/>
        <dbReference type="ChEBI" id="CHEBI:15361"/>
        <dbReference type="ChEBI" id="CHEBI:28938"/>
        <dbReference type="ChEBI" id="CHEBI:33384"/>
        <dbReference type="EC" id="4.3.1.17"/>
    </reaction>
</comment>
<protein>
    <recommendedName>
        <fullName evidence="11">L-serine dehydratase</fullName>
        <ecNumber evidence="11">4.3.1.17</ecNumber>
    </recommendedName>
</protein>
<dbReference type="EMBL" id="DF820475">
    <property type="protein sequence ID" value="GAK60837.1"/>
    <property type="molecule type" value="Genomic_DNA"/>
</dbReference>
<evidence type="ECO:0000256" key="11">
    <source>
        <dbReference type="RuleBase" id="RU366059"/>
    </source>
</evidence>